<dbReference type="RefSeq" id="WP_311593623.1">
    <property type="nucleotide sequence ID" value="NZ_JAVRFJ010000141.1"/>
</dbReference>
<gene>
    <name evidence="2" type="ORF">RM704_44760</name>
</gene>
<sequence>ALVMLDTTNRPAGGYRLLYAADTIIECSALRPKPVVRLTITRGQDPMLPFESADDIDDERTVEPHEDPDDTSLRRIKVSKSRGGPSVSQVMRMTSAGLEPHTGHVDAAIAEALTFDASAEDMDHEHGDIQDQQ</sequence>
<feature type="region of interest" description="Disordered" evidence="1">
    <location>
        <begin position="44"/>
        <end position="89"/>
    </location>
</feature>
<feature type="non-terminal residue" evidence="2">
    <location>
        <position position="1"/>
    </location>
</feature>
<evidence type="ECO:0000313" key="2">
    <source>
        <dbReference type="EMBL" id="MDT0574492.1"/>
    </source>
</evidence>
<keyword evidence="3" id="KW-1185">Reference proteome</keyword>
<name>A0ABU2ZD12_9ACTN</name>
<reference evidence="2" key="1">
    <citation type="submission" date="2024-05" db="EMBL/GenBank/DDBJ databases">
        <title>30 novel species of actinomycetes from the DSMZ collection.</title>
        <authorList>
            <person name="Nouioui I."/>
        </authorList>
    </citation>
    <scope>NUCLEOTIDE SEQUENCE</scope>
    <source>
        <strain evidence="2">DSM 3412</strain>
    </source>
</reference>
<proteinExistence type="predicted"/>
<dbReference type="EMBL" id="JAVRFJ010000141">
    <property type="protein sequence ID" value="MDT0574492.1"/>
    <property type="molecule type" value="Genomic_DNA"/>
</dbReference>
<organism evidence="2 3">
    <name type="scientific">Streptomyces gottesmaniae</name>
    <dbReference type="NCBI Taxonomy" id="3075518"/>
    <lineage>
        <taxon>Bacteria</taxon>
        <taxon>Bacillati</taxon>
        <taxon>Actinomycetota</taxon>
        <taxon>Actinomycetes</taxon>
        <taxon>Kitasatosporales</taxon>
        <taxon>Streptomycetaceae</taxon>
        <taxon>Streptomyces</taxon>
    </lineage>
</organism>
<dbReference type="Proteomes" id="UP001180737">
    <property type="component" value="Unassembled WGS sequence"/>
</dbReference>
<evidence type="ECO:0000313" key="3">
    <source>
        <dbReference type="Proteomes" id="UP001180737"/>
    </source>
</evidence>
<accession>A0ABU2ZD12</accession>
<evidence type="ECO:0008006" key="4">
    <source>
        <dbReference type="Google" id="ProtNLM"/>
    </source>
</evidence>
<evidence type="ECO:0000256" key="1">
    <source>
        <dbReference type="SAM" id="MobiDB-lite"/>
    </source>
</evidence>
<comment type="caution">
    <text evidence="2">The sequence shown here is derived from an EMBL/GenBank/DDBJ whole genome shotgun (WGS) entry which is preliminary data.</text>
</comment>
<protein>
    <recommendedName>
        <fullName evidence="4">Velvet domain-containing protein</fullName>
    </recommendedName>
</protein>